<evidence type="ECO:0000256" key="7">
    <source>
        <dbReference type="ARBA" id="ARBA00023136"/>
    </source>
</evidence>
<reference evidence="13" key="1">
    <citation type="journal article" date="2019" name="Int. J. Syst. Evol. Microbiol.">
        <title>The Global Catalogue of Microorganisms (GCM) 10K type strain sequencing project: providing services to taxonomists for standard genome sequencing and annotation.</title>
        <authorList>
            <consortium name="The Broad Institute Genomics Platform"/>
            <consortium name="The Broad Institute Genome Sequencing Center for Infectious Disease"/>
            <person name="Wu L."/>
            <person name="Ma J."/>
        </authorList>
    </citation>
    <scope>NUCLEOTIDE SEQUENCE [LARGE SCALE GENOMIC DNA]</scope>
    <source>
        <strain evidence="13">CCUG 39402</strain>
    </source>
</reference>
<evidence type="ECO:0000256" key="3">
    <source>
        <dbReference type="ARBA" id="ARBA00022448"/>
    </source>
</evidence>
<keyword evidence="7" id="KW-0472">Membrane</keyword>
<evidence type="ECO:0000256" key="9">
    <source>
        <dbReference type="SAM" id="MobiDB-lite"/>
    </source>
</evidence>
<evidence type="ECO:0000256" key="8">
    <source>
        <dbReference type="ARBA" id="ARBA00023237"/>
    </source>
</evidence>
<evidence type="ECO:0000256" key="5">
    <source>
        <dbReference type="ARBA" id="ARBA00022692"/>
    </source>
</evidence>
<keyword evidence="4" id="KW-1134">Transmembrane beta strand</keyword>
<feature type="region of interest" description="Disordered" evidence="9">
    <location>
        <begin position="46"/>
        <end position="65"/>
    </location>
</feature>
<feature type="chain" id="PRO_5045260419" evidence="10">
    <location>
        <begin position="31"/>
        <end position="568"/>
    </location>
</feature>
<dbReference type="InterPro" id="IPR051544">
    <property type="entry name" value="TPS_OM_transporter"/>
</dbReference>
<evidence type="ECO:0000256" key="6">
    <source>
        <dbReference type="ARBA" id="ARBA00022927"/>
    </source>
</evidence>
<evidence type="ECO:0000259" key="11">
    <source>
        <dbReference type="PROSITE" id="PS51779"/>
    </source>
</evidence>
<gene>
    <name evidence="12" type="ORF">ACFQND_17250</name>
</gene>
<sequence>MKRANGVGFRLPGCTLLVVLAAFGTPPSFAQPVPSTIDPGRLRERFDFQPEPGRTLEQPETKKAPREVLPDSMRSIRVTLKAIRIESATVLPAGVLQARADSYTGREISGSDIQELASSLTAMYRNAGYILSLVVVPPQSLEDGTLTLHVVEGYIDRVTVQAEEGVSAHVRARLAEVGEKIRASRPVEAAVLERYLLIANDFPGIGLRSVLAPSQAPGAADLTLVASIKKVEGFASLDNYGSRYLGPNQISAGVIGNQLLGVNDQWRFIGVGTGNSKMAFGQLSYSQVLNAEGLKLSAAVSSARTQPGDVLRLFDVRGNADTVSLGVSYPLLRTRNQSLSARAVYDHSDVHTDVLGTRVIEDRIRALRLGLSWRVLDRFDGQNALDVDFSQGLGGTQASDLLKSRAGAKGIFNKLTFDYERSQPLGANVGLTMGVGGQWANTPLLSSEQYALGGRRFGRAYEPAEFVGERALAFRVEPRYLGALSMPGFRSYQLFGFYDIGKVWRVGSPTPGIPDSQSLASAGFGMRLFLDKNVFVVVEAAWPLTKAVASYPGNGKDARLLGSVAFRF</sequence>
<keyword evidence="8" id="KW-0998">Cell outer membrane</keyword>
<evidence type="ECO:0000313" key="13">
    <source>
        <dbReference type="Proteomes" id="UP001596270"/>
    </source>
</evidence>
<evidence type="ECO:0000313" key="12">
    <source>
        <dbReference type="EMBL" id="MFC6282973.1"/>
    </source>
</evidence>
<keyword evidence="13" id="KW-1185">Reference proteome</keyword>
<name>A0ABW1U1C1_9BURK</name>
<comment type="caution">
    <text evidence="12">The sequence shown here is derived from an EMBL/GenBank/DDBJ whole genome shotgun (WGS) entry which is preliminary data.</text>
</comment>
<protein>
    <submittedName>
        <fullName evidence="12">ShlB/FhaC/HecB family hemolysin secretion/activation protein</fullName>
    </submittedName>
</protein>
<evidence type="ECO:0000256" key="1">
    <source>
        <dbReference type="ARBA" id="ARBA00004442"/>
    </source>
</evidence>
<dbReference type="Pfam" id="PF03865">
    <property type="entry name" value="ShlB"/>
    <property type="match status" value="1"/>
</dbReference>
<dbReference type="Pfam" id="PF08479">
    <property type="entry name" value="POTRA_2"/>
    <property type="match status" value="1"/>
</dbReference>
<dbReference type="RefSeq" id="WP_371435267.1">
    <property type="nucleotide sequence ID" value="NZ_JBHSRS010000081.1"/>
</dbReference>
<evidence type="ECO:0000256" key="10">
    <source>
        <dbReference type="SAM" id="SignalP"/>
    </source>
</evidence>
<organism evidence="12 13">
    <name type="scientific">Polaromonas aquatica</name>
    <dbReference type="NCBI Taxonomy" id="332657"/>
    <lineage>
        <taxon>Bacteria</taxon>
        <taxon>Pseudomonadati</taxon>
        <taxon>Pseudomonadota</taxon>
        <taxon>Betaproteobacteria</taxon>
        <taxon>Burkholderiales</taxon>
        <taxon>Comamonadaceae</taxon>
        <taxon>Polaromonas</taxon>
    </lineage>
</organism>
<keyword evidence="10" id="KW-0732">Signal</keyword>
<keyword evidence="6" id="KW-0653">Protein transport</keyword>
<dbReference type="PANTHER" id="PTHR34597">
    <property type="entry name" value="SLR1661 PROTEIN"/>
    <property type="match status" value="1"/>
</dbReference>
<feature type="domain" description="POTRA" evidence="11">
    <location>
        <begin position="78"/>
        <end position="153"/>
    </location>
</feature>
<keyword evidence="5" id="KW-0812">Transmembrane</keyword>
<proteinExistence type="inferred from homology"/>
<dbReference type="InterPro" id="IPR013686">
    <property type="entry name" value="Polypept-transport_assoc_ShlB"/>
</dbReference>
<feature type="signal peptide" evidence="10">
    <location>
        <begin position="1"/>
        <end position="30"/>
    </location>
</feature>
<keyword evidence="3" id="KW-0813">Transport</keyword>
<dbReference type="Gene3D" id="3.10.20.310">
    <property type="entry name" value="membrane protein fhac"/>
    <property type="match status" value="1"/>
</dbReference>
<dbReference type="InterPro" id="IPR034746">
    <property type="entry name" value="POTRA"/>
</dbReference>
<evidence type="ECO:0000256" key="4">
    <source>
        <dbReference type="ARBA" id="ARBA00022452"/>
    </source>
</evidence>
<dbReference type="Gene3D" id="2.40.160.50">
    <property type="entry name" value="membrane protein fhac: a member of the omp85/tpsb transporter family"/>
    <property type="match status" value="1"/>
</dbReference>
<dbReference type="PANTHER" id="PTHR34597:SF6">
    <property type="entry name" value="BLR6126 PROTEIN"/>
    <property type="match status" value="1"/>
</dbReference>
<accession>A0ABW1U1C1</accession>
<comment type="similarity">
    <text evidence="2">Belongs to the TPS (TC 1.B.20) family.</text>
</comment>
<dbReference type="EMBL" id="JBHSRS010000081">
    <property type="protein sequence ID" value="MFC6282973.1"/>
    <property type="molecule type" value="Genomic_DNA"/>
</dbReference>
<comment type="subcellular location">
    <subcellularLocation>
        <location evidence="1">Cell outer membrane</location>
    </subcellularLocation>
</comment>
<evidence type="ECO:0000256" key="2">
    <source>
        <dbReference type="ARBA" id="ARBA00009055"/>
    </source>
</evidence>
<dbReference type="InterPro" id="IPR005565">
    <property type="entry name" value="Hemolysn_activator_HlyB_C"/>
</dbReference>
<dbReference type="PROSITE" id="PS51779">
    <property type="entry name" value="POTRA"/>
    <property type="match status" value="1"/>
</dbReference>
<dbReference type="Proteomes" id="UP001596270">
    <property type="component" value="Unassembled WGS sequence"/>
</dbReference>